<comment type="caution">
    <text evidence="8">Lacks conserved residue(s) required for the propagation of feature annotation.</text>
</comment>
<feature type="domain" description="EGF-like" evidence="10">
    <location>
        <begin position="214"/>
        <end position="250"/>
    </location>
</feature>
<dbReference type="Gene3D" id="2.10.25.10">
    <property type="entry name" value="Laminin"/>
    <property type="match status" value="2"/>
</dbReference>
<dbReference type="AlphaFoldDB" id="A0A8W8MR95"/>
<name>A0A8W8MR95_MAGGI</name>
<feature type="disulfide bond" evidence="8">
    <location>
        <begin position="240"/>
        <end position="249"/>
    </location>
</feature>
<dbReference type="PANTHER" id="PTHR12916">
    <property type="entry name" value="CYTOCHROME C OXIDASE POLYPEPTIDE VIC-2"/>
    <property type="match status" value="1"/>
</dbReference>
<dbReference type="FunFam" id="2.10.25.10:FF:000125">
    <property type="entry name" value="Neurogenic locus notch protein-like"/>
    <property type="match status" value="1"/>
</dbReference>
<keyword evidence="5" id="KW-0106">Calcium</keyword>
<dbReference type="Pfam" id="PF22633">
    <property type="entry name" value="F5_F8_type_C_2"/>
    <property type="match status" value="1"/>
</dbReference>
<keyword evidence="2" id="KW-0479">Metal-binding</keyword>
<accession>A0A8W8MR95</accession>
<dbReference type="Gene3D" id="2.60.120.260">
    <property type="entry name" value="Galactose-binding domain-like"/>
    <property type="match status" value="1"/>
</dbReference>
<dbReference type="SUPFAM" id="SSF57196">
    <property type="entry name" value="EGF/Laminin"/>
    <property type="match status" value="2"/>
</dbReference>
<keyword evidence="1 8" id="KW-0245">EGF-like domain</keyword>
<dbReference type="InterPro" id="IPR006585">
    <property type="entry name" value="FTP1"/>
</dbReference>
<reference evidence="11" key="1">
    <citation type="submission" date="2022-08" db="UniProtKB">
        <authorList>
            <consortium name="EnsemblMetazoa"/>
        </authorList>
    </citation>
    <scope>IDENTIFICATION</scope>
    <source>
        <strain evidence="11">05x7-T-G4-1.051#20</strain>
    </source>
</reference>
<protein>
    <recommendedName>
        <fullName evidence="10">EGF-like domain-containing protein</fullName>
    </recommendedName>
</protein>
<dbReference type="InterPro" id="IPR000152">
    <property type="entry name" value="EGF-type_Asp/Asn_hydroxyl_site"/>
</dbReference>
<evidence type="ECO:0000256" key="2">
    <source>
        <dbReference type="ARBA" id="ARBA00022723"/>
    </source>
</evidence>
<dbReference type="PROSITE" id="PS00010">
    <property type="entry name" value="ASX_HYDROXYL"/>
    <property type="match status" value="2"/>
</dbReference>
<dbReference type="InterPro" id="IPR000742">
    <property type="entry name" value="EGF"/>
</dbReference>
<dbReference type="SMART" id="SM00179">
    <property type="entry name" value="EGF_CA"/>
    <property type="match status" value="2"/>
</dbReference>
<feature type="disulfide bond" evidence="8">
    <location>
        <begin position="202"/>
        <end position="211"/>
    </location>
</feature>
<dbReference type="GO" id="GO:0007219">
    <property type="term" value="P:Notch signaling pathway"/>
    <property type="evidence" value="ECO:0007669"/>
    <property type="project" value="TreeGrafter"/>
</dbReference>
<keyword evidence="3" id="KW-0732">Signal</keyword>
<keyword evidence="4" id="KW-0677">Repeat</keyword>
<keyword evidence="6 8" id="KW-1015">Disulfide bond</keyword>
<dbReference type="SUPFAM" id="SSF49785">
    <property type="entry name" value="Galactose-binding domain-like"/>
    <property type="match status" value="1"/>
</dbReference>
<dbReference type="InterPro" id="IPR001881">
    <property type="entry name" value="EGF-like_Ca-bd_dom"/>
</dbReference>
<evidence type="ECO:0000256" key="8">
    <source>
        <dbReference type="PROSITE-ProRule" id="PRU00076"/>
    </source>
</evidence>
<organism evidence="11 12">
    <name type="scientific">Magallana gigas</name>
    <name type="common">Pacific oyster</name>
    <name type="synonym">Crassostrea gigas</name>
    <dbReference type="NCBI Taxonomy" id="29159"/>
    <lineage>
        <taxon>Eukaryota</taxon>
        <taxon>Metazoa</taxon>
        <taxon>Spiralia</taxon>
        <taxon>Lophotrochozoa</taxon>
        <taxon>Mollusca</taxon>
        <taxon>Bivalvia</taxon>
        <taxon>Autobranchia</taxon>
        <taxon>Pteriomorphia</taxon>
        <taxon>Ostreida</taxon>
        <taxon>Ostreoidea</taxon>
        <taxon>Ostreidae</taxon>
        <taxon>Magallana</taxon>
    </lineage>
</organism>
<evidence type="ECO:0000256" key="5">
    <source>
        <dbReference type="ARBA" id="ARBA00022837"/>
    </source>
</evidence>
<evidence type="ECO:0000256" key="4">
    <source>
        <dbReference type="ARBA" id="ARBA00022737"/>
    </source>
</evidence>
<dbReference type="PROSITE" id="PS50026">
    <property type="entry name" value="EGF_3"/>
    <property type="match status" value="2"/>
</dbReference>
<proteinExistence type="predicted"/>
<dbReference type="PANTHER" id="PTHR12916:SF4">
    <property type="entry name" value="UNINFLATABLE, ISOFORM C"/>
    <property type="match status" value="1"/>
</dbReference>
<dbReference type="SMART" id="SM00607">
    <property type="entry name" value="FTP"/>
    <property type="match status" value="1"/>
</dbReference>
<keyword evidence="12" id="KW-1185">Reference proteome</keyword>
<evidence type="ECO:0000313" key="12">
    <source>
        <dbReference type="Proteomes" id="UP000005408"/>
    </source>
</evidence>
<evidence type="ECO:0000256" key="3">
    <source>
        <dbReference type="ARBA" id="ARBA00022729"/>
    </source>
</evidence>
<dbReference type="SMART" id="SM00181">
    <property type="entry name" value="EGF"/>
    <property type="match status" value="2"/>
</dbReference>
<feature type="region of interest" description="Disordered" evidence="9">
    <location>
        <begin position="1"/>
        <end position="39"/>
    </location>
</feature>
<evidence type="ECO:0000256" key="9">
    <source>
        <dbReference type="SAM" id="MobiDB-lite"/>
    </source>
</evidence>
<dbReference type="Proteomes" id="UP000005408">
    <property type="component" value="Unassembled WGS sequence"/>
</dbReference>
<evidence type="ECO:0000256" key="1">
    <source>
        <dbReference type="ARBA" id="ARBA00022536"/>
    </source>
</evidence>
<dbReference type="GO" id="GO:0005509">
    <property type="term" value="F:calcium ion binding"/>
    <property type="evidence" value="ECO:0007669"/>
    <property type="project" value="InterPro"/>
</dbReference>
<evidence type="ECO:0000313" key="11">
    <source>
        <dbReference type="EnsemblMetazoa" id="G33983.1:cds"/>
    </source>
</evidence>
<dbReference type="PROSITE" id="PS01186">
    <property type="entry name" value="EGF_2"/>
    <property type="match status" value="2"/>
</dbReference>
<evidence type="ECO:0000259" key="10">
    <source>
        <dbReference type="PROSITE" id="PS50026"/>
    </source>
</evidence>
<dbReference type="InterPro" id="IPR008979">
    <property type="entry name" value="Galactose-bd-like_sf"/>
</dbReference>
<sequence>MPKRKGTHAHVGPARGDRPKRKQATTPAPAEPPVPALGLTDEQLRHLAEEVASRIEPRIGAPSAGNIPSMVNIPANLSDSFEPEPGYVSDTTDLGVFAVHKLEIQSLVECALQCGTKLLCNAFDLCFRDGLYTCRFRSRQANVSNTTTQCELYENTTNKNCHNGALLGAQGPCEINTDECQNDPCLNGATCTNTPGSFNCTCDAGWTGIICNEDINKCLDNPCHNGGTCSNNAGSFTCTCTGGFTGALCNEVLPNIALGKPAKQSSTKSDYSAAYAVDGNRGTNVAVDKCAHTDDGDRNPWWSVDLQAVYSITSIRILNRGVDINGDWSYRLRDVTVTVGLTGSNVNTPCGFFAGPVDVFGVPV</sequence>
<dbReference type="FunFam" id="2.10.25.10:FF:000109">
    <property type="entry name" value="Notch homolog 4, [Drosophila]"/>
    <property type="match status" value="1"/>
</dbReference>
<evidence type="ECO:0000256" key="6">
    <source>
        <dbReference type="ARBA" id="ARBA00023157"/>
    </source>
</evidence>
<dbReference type="CDD" id="cd00054">
    <property type="entry name" value="EGF_CA"/>
    <property type="match status" value="2"/>
</dbReference>
<dbReference type="Pfam" id="PF00008">
    <property type="entry name" value="EGF"/>
    <property type="match status" value="2"/>
</dbReference>
<keyword evidence="7" id="KW-0325">Glycoprotein</keyword>
<evidence type="ECO:0000256" key="7">
    <source>
        <dbReference type="ARBA" id="ARBA00023180"/>
    </source>
</evidence>
<dbReference type="EnsemblMetazoa" id="G33983.1">
    <property type="protein sequence ID" value="G33983.1:cds"/>
    <property type="gene ID" value="G33983"/>
</dbReference>
<dbReference type="GO" id="GO:0005112">
    <property type="term" value="F:Notch binding"/>
    <property type="evidence" value="ECO:0007669"/>
    <property type="project" value="TreeGrafter"/>
</dbReference>
<feature type="domain" description="EGF-like" evidence="10">
    <location>
        <begin position="176"/>
        <end position="212"/>
    </location>
</feature>
<dbReference type="PROSITE" id="PS00022">
    <property type="entry name" value="EGF_1"/>
    <property type="match status" value="2"/>
</dbReference>